<name>W2VV87_PHYNI</name>
<protein>
    <recommendedName>
        <fullName evidence="3">Pentacotripeptide-repeat region of PRORP domain-containing protein</fullName>
    </recommendedName>
</protein>
<dbReference type="Gene3D" id="1.25.40.10">
    <property type="entry name" value="Tetratricopeptide repeat domain"/>
    <property type="match status" value="1"/>
</dbReference>
<evidence type="ECO:0000313" key="2">
    <source>
        <dbReference type="Proteomes" id="UP000018958"/>
    </source>
</evidence>
<evidence type="ECO:0008006" key="3">
    <source>
        <dbReference type="Google" id="ProtNLM"/>
    </source>
</evidence>
<accession>W2VV87</accession>
<dbReference type="PANTHER" id="PTHR47930:SF2">
    <property type="entry name" value="PENTATRICOPEPTIDE REPEAT PROTEIN (AFU_ORTHOLOGUE AFUA_8G04250)"/>
    <property type="match status" value="1"/>
</dbReference>
<dbReference type="AlphaFoldDB" id="W2VV87"/>
<organism evidence="1 2">
    <name type="scientific">Phytophthora nicotianae CJ01A1</name>
    <dbReference type="NCBI Taxonomy" id="1317063"/>
    <lineage>
        <taxon>Eukaryota</taxon>
        <taxon>Sar</taxon>
        <taxon>Stramenopiles</taxon>
        <taxon>Oomycota</taxon>
        <taxon>Peronosporomycetes</taxon>
        <taxon>Peronosporales</taxon>
        <taxon>Peronosporaceae</taxon>
        <taxon>Phytophthora</taxon>
    </lineage>
</organism>
<dbReference type="PANTHER" id="PTHR47930">
    <property type="entry name" value="YALI0C12947P"/>
    <property type="match status" value="1"/>
</dbReference>
<evidence type="ECO:0000313" key="1">
    <source>
        <dbReference type="EMBL" id="ETP01284.1"/>
    </source>
</evidence>
<proteinExistence type="predicted"/>
<comment type="caution">
    <text evidence="1">The sequence shown here is derived from an EMBL/GenBank/DDBJ whole genome shotgun (WGS) entry which is preliminary data.</text>
</comment>
<gene>
    <name evidence="1" type="ORF">F441_21441</name>
</gene>
<dbReference type="OrthoDB" id="185373at2759"/>
<sequence length="272" mass="30005">MFAGALEAATILGRRQEVVKDVFQQLLGIEEEVETGQFDVLLALANDMPRQGLKWDQSVSKIVALAHIRNGSIDKAQYDYALEMFKTLMGDGAPGAWAYAKALNAAVNVKSHSSVIEILRHMQEHEVQLTLQSQALTPPSNTLNSLLAGSVDICNAHKTGKPFPYQVSMSVEAKQFSEVLSLAADATDQGLKLTPSMCRCVVLAHICSGSMQQARQLLDGNAERMQNSNINVNVEDWLMALDLALQLPDRAIYWELRTLLRLHGKVSLSEFR</sequence>
<dbReference type="InterPro" id="IPR011990">
    <property type="entry name" value="TPR-like_helical_dom_sf"/>
</dbReference>
<reference evidence="1 2" key="1">
    <citation type="submission" date="2013-11" db="EMBL/GenBank/DDBJ databases">
        <title>The Genome Sequence of Phytophthora parasitica CJ01A1.</title>
        <authorList>
            <consortium name="The Broad Institute Genomics Platform"/>
            <person name="Russ C."/>
            <person name="Tyler B."/>
            <person name="Panabieres F."/>
            <person name="Shan W."/>
            <person name="Tripathy S."/>
            <person name="Grunwald N."/>
            <person name="Machado M."/>
            <person name="Johnson C.S."/>
            <person name="Walker B."/>
            <person name="Young S.K."/>
            <person name="Zeng Q."/>
            <person name="Gargeya S."/>
            <person name="Fitzgerald M."/>
            <person name="Haas B."/>
            <person name="Abouelleil A."/>
            <person name="Allen A.W."/>
            <person name="Alvarado L."/>
            <person name="Arachchi H.M."/>
            <person name="Berlin A.M."/>
            <person name="Chapman S.B."/>
            <person name="Gainer-Dewar J."/>
            <person name="Goldberg J."/>
            <person name="Griggs A."/>
            <person name="Gujja S."/>
            <person name="Hansen M."/>
            <person name="Howarth C."/>
            <person name="Imamovic A."/>
            <person name="Ireland A."/>
            <person name="Larimer J."/>
            <person name="McCowan C."/>
            <person name="Murphy C."/>
            <person name="Pearson M."/>
            <person name="Poon T.W."/>
            <person name="Priest M."/>
            <person name="Roberts A."/>
            <person name="Saif S."/>
            <person name="Shea T."/>
            <person name="Sisk P."/>
            <person name="Sykes S."/>
            <person name="Wortman J."/>
            <person name="Nusbaum C."/>
            <person name="Birren B."/>
        </authorList>
    </citation>
    <scope>NUCLEOTIDE SEQUENCE [LARGE SCALE GENOMIC DNA]</scope>
    <source>
        <strain evidence="1 2">CJ01A1</strain>
    </source>
</reference>
<dbReference type="EMBL" id="ANIX01004274">
    <property type="protein sequence ID" value="ETP01284.1"/>
    <property type="molecule type" value="Genomic_DNA"/>
</dbReference>
<dbReference type="Proteomes" id="UP000018958">
    <property type="component" value="Unassembled WGS sequence"/>
</dbReference>